<dbReference type="AlphaFoldDB" id="A0AAN6MM28"/>
<gene>
    <name evidence="3" type="ORF">C8A05DRAFT_33834</name>
</gene>
<keyword evidence="2" id="KW-0812">Transmembrane</keyword>
<dbReference type="PANTHER" id="PTHR37048">
    <property type="entry name" value="QUESTIONABLE PROTEIN"/>
    <property type="match status" value="1"/>
</dbReference>
<comment type="caution">
    <text evidence="3">The sequence shown here is derived from an EMBL/GenBank/DDBJ whole genome shotgun (WGS) entry which is preliminary data.</text>
</comment>
<feature type="compositionally biased region" description="Basic and acidic residues" evidence="1">
    <location>
        <begin position="124"/>
        <end position="139"/>
    </location>
</feature>
<evidence type="ECO:0000313" key="3">
    <source>
        <dbReference type="EMBL" id="KAK3902457.1"/>
    </source>
</evidence>
<keyword evidence="2" id="KW-1133">Transmembrane helix</keyword>
<dbReference type="PANTHER" id="PTHR37048:SF2">
    <property type="entry name" value="QUESTIONABLE PROTEIN"/>
    <property type="match status" value="1"/>
</dbReference>
<dbReference type="Proteomes" id="UP001303889">
    <property type="component" value="Unassembled WGS sequence"/>
</dbReference>
<accession>A0AAN6MM28</accession>
<feature type="region of interest" description="Disordered" evidence="1">
    <location>
        <begin position="122"/>
        <end position="166"/>
    </location>
</feature>
<evidence type="ECO:0000313" key="4">
    <source>
        <dbReference type="Proteomes" id="UP001303889"/>
    </source>
</evidence>
<evidence type="ECO:0000256" key="1">
    <source>
        <dbReference type="SAM" id="MobiDB-lite"/>
    </source>
</evidence>
<keyword evidence="4" id="KW-1185">Reference proteome</keyword>
<reference evidence="3" key="1">
    <citation type="journal article" date="2023" name="Mol. Phylogenet. Evol.">
        <title>Genome-scale phylogeny and comparative genomics of the fungal order Sordariales.</title>
        <authorList>
            <person name="Hensen N."/>
            <person name="Bonometti L."/>
            <person name="Westerberg I."/>
            <person name="Brannstrom I.O."/>
            <person name="Guillou S."/>
            <person name="Cros-Aarteil S."/>
            <person name="Calhoun S."/>
            <person name="Haridas S."/>
            <person name="Kuo A."/>
            <person name="Mondo S."/>
            <person name="Pangilinan J."/>
            <person name="Riley R."/>
            <person name="LaButti K."/>
            <person name="Andreopoulos B."/>
            <person name="Lipzen A."/>
            <person name="Chen C."/>
            <person name="Yan M."/>
            <person name="Daum C."/>
            <person name="Ng V."/>
            <person name="Clum A."/>
            <person name="Steindorff A."/>
            <person name="Ohm R.A."/>
            <person name="Martin F."/>
            <person name="Silar P."/>
            <person name="Natvig D.O."/>
            <person name="Lalanne C."/>
            <person name="Gautier V."/>
            <person name="Ament-Velasquez S.L."/>
            <person name="Kruys A."/>
            <person name="Hutchinson M.I."/>
            <person name="Powell A.J."/>
            <person name="Barry K."/>
            <person name="Miller A.N."/>
            <person name="Grigoriev I.V."/>
            <person name="Debuchy R."/>
            <person name="Gladieux P."/>
            <person name="Hiltunen Thoren M."/>
            <person name="Johannesson H."/>
        </authorList>
    </citation>
    <scope>NUCLEOTIDE SEQUENCE</scope>
    <source>
        <strain evidence="3">CBS 103.79</strain>
    </source>
</reference>
<proteinExistence type="predicted"/>
<sequence>MPRHTRHDGGGLQFAAGQVLWLPPQHQVTVDITSFHGTDLNIKYPHSTAKRKKYLPISPADPHPDLDGALLTLTNNDHLPKKSWVNLAQSHTVPAAAFRPFQNYALTRGSYRLLVQHAAAPTSGHRDAVARSPRPERHPCRVAPARIPPPAPITHPPPTSQGDNNKGTVTAVLLGVGFVTASVLLVLRGGVRGAWGVLRGVLGGEVVEAPRPLYENMTCRGSNVEMYLLPAISQEPRRRHLSFGGRPAVDSRFFYLKGGPFASEAAYNDFLVSDLVRHASTPTMIRSQMRDDHDIVLTHGDLHAINILAKPGSASSGPFYPADPTCRYYGELLNIFPQRYDAEWLVEMVLHQWSHH</sequence>
<evidence type="ECO:0000256" key="2">
    <source>
        <dbReference type="SAM" id="Phobius"/>
    </source>
</evidence>
<organism evidence="3 4">
    <name type="scientific">Staphylotrichum tortipilum</name>
    <dbReference type="NCBI Taxonomy" id="2831512"/>
    <lineage>
        <taxon>Eukaryota</taxon>
        <taxon>Fungi</taxon>
        <taxon>Dikarya</taxon>
        <taxon>Ascomycota</taxon>
        <taxon>Pezizomycotina</taxon>
        <taxon>Sordariomycetes</taxon>
        <taxon>Sordariomycetidae</taxon>
        <taxon>Sordariales</taxon>
        <taxon>Chaetomiaceae</taxon>
        <taxon>Staphylotrichum</taxon>
    </lineage>
</organism>
<feature type="compositionally biased region" description="Pro residues" evidence="1">
    <location>
        <begin position="146"/>
        <end position="159"/>
    </location>
</feature>
<protein>
    <recommendedName>
        <fullName evidence="5">Aminoglycoside phosphotransferase domain-containing protein</fullName>
    </recommendedName>
</protein>
<reference evidence="3" key="2">
    <citation type="submission" date="2023-05" db="EMBL/GenBank/DDBJ databases">
        <authorList>
            <consortium name="Lawrence Berkeley National Laboratory"/>
            <person name="Steindorff A."/>
            <person name="Hensen N."/>
            <person name="Bonometti L."/>
            <person name="Westerberg I."/>
            <person name="Brannstrom I.O."/>
            <person name="Guillou S."/>
            <person name="Cros-Aarteil S."/>
            <person name="Calhoun S."/>
            <person name="Haridas S."/>
            <person name="Kuo A."/>
            <person name="Mondo S."/>
            <person name="Pangilinan J."/>
            <person name="Riley R."/>
            <person name="Labutti K."/>
            <person name="Andreopoulos B."/>
            <person name="Lipzen A."/>
            <person name="Chen C."/>
            <person name="Yanf M."/>
            <person name="Daum C."/>
            <person name="Ng V."/>
            <person name="Clum A."/>
            <person name="Ohm R."/>
            <person name="Martin F."/>
            <person name="Silar P."/>
            <person name="Natvig D."/>
            <person name="Lalanne C."/>
            <person name="Gautier V."/>
            <person name="Ament-Velasquez S.L."/>
            <person name="Kruys A."/>
            <person name="Hutchinson M.I."/>
            <person name="Powell A.J."/>
            <person name="Barry K."/>
            <person name="Miller A.N."/>
            <person name="Grigoriev I.V."/>
            <person name="Debuchy R."/>
            <person name="Gladieux P."/>
            <person name="Thoren M.H."/>
            <person name="Johannesson H."/>
        </authorList>
    </citation>
    <scope>NUCLEOTIDE SEQUENCE</scope>
    <source>
        <strain evidence="3">CBS 103.79</strain>
    </source>
</reference>
<name>A0AAN6MM28_9PEZI</name>
<evidence type="ECO:0008006" key="5">
    <source>
        <dbReference type="Google" id="ProtNLM"/>
    </source>
</evidence>
<dbReference type="EMBL" id="MU855508">
    <property type="protein sequence ID" value="KAK3902457.1"/>
    <property type="molecule type" value="Genomic_DNA"/>
</dbReference>
<keyword evidence="2" id="KW-0472">Membrane</keyword>
<feature type="transmembrane region" description="Helical" evidence="2">
    <location>
        <begin position="167"/>
        <end position="187"/>
    </location>
</feature>